<evidence type="ECO:0000313" key="2">
    <source>
        <dbReference type="EMBL" id="CAD7815953.1"/>
    </source>
</evidence>
<protein>
    <recommendedName>
        <fullName evidence="4">SnoaL-like domain-containing protein</fullName>
    </recommendedName>
</protein>
<dbReference type="Proteomes" id="UP000662618">
    <property type="component" value="Unassembled WGS sequence"/>
</dbReference>
<evidence type="ECO:0000313" key="3">
    <source>
        <dbReference type="Proteomes" id="UP000662618"/>
    </source>
</evidence>
<dbReference type="RefSeq" id="WP_162089271.1">
    <property type="nucleotide sequence ID" value="NZ_CAJIMS010000001.1"/>
</dbReference>
<keyword evidence="1" id="KW-0732">Signal</keyword>
<evidence type="ECO:0000256" key="1">
    <source>
        <dbReference type="SAM" id="SignalP"/>
    </source>
</evidence>
<comment type="caution">
    <text evidence="2">The sequence shown here is derived from an EMBL/GenBank/DDBJ whole genome shotgun (WGS) entry which is preliminary data.</text>
</comment>
<dbReference type="AlphaFoldDB" id="A0A9N8MIC3"/>
<proteinExistence type="predicted"/>
<reference evidence="2" key="1">
    <citation type="submission" date="2020-12" db="EMBL/GenBank/DDBJ databases">
        <authorList>
            <person name="Rodrigo-Torres L."/>
            <person name="Arahal R. D."/>
            <person name="Lucena T."/>
        </authorList>
    </citation>
    <scope>NUCLEOTIDE SEQUENCE</scope>
    <source>
        <strain evidence="2">CECT 9390</strain>
    </source>
</reference>
<sequence length="191" mass="21736">MKIKFITIFLVLFSLSSFAQANATPDGLAIKKTISYFANSIKSKKIDQAINCIYPGFFTVISKDQMTQLMNMTYNNPFVKIDVQDLKFGNIEKPELIKGEYFSIANYYLKMKGNVSSMEEPMRKNIGEMLTSKYGKANVKYIASEGSYIINAPMRACAISKDRKTWKIIVVEKEIKSQLVKVLPKKILDKI</sequence>
<feature type="chain" id="PRO_5040240335" description="SnoaL-like domain-containing protein" evidence="1">
    <location>
        <begin position="20"/>
        <end position="191"/>
    </location>
</feature>
<feature type="signal peptide" evidence="1">
    <location>
        <begin position="1"/>
        <end position="19"/>
    </location>
</feature>
<organism evidence="2 3">
    <name type="scientific">Chryseobacterium aquaeductus</name>
    <dbReference type="NCBI Taxonomy" id="2675056"/>
    <lineage>
        <taxon>Bacteria</taxon>
        <taxon>Pseudomonadati</taxon>
        <taxon>Bacteroidota</taxon>
        <taxon>Flavobacteriia</taxon>
        <taxon>Flavobacteriales</taxon>
        <taxon>Weeksellaceae</taxon>
        <taxon>Chryseobacterium group</taxon>
        <taxon>Chryseobacterium</taxon>
    </lineage>
</organism>
<dbReference type="EMBL" id="CAJIMS010000001">
    <property type="protein sequence ID" value="CAD7815953.1"/>
    <property type="molecule type" value="Genomic_DNA"/>
</dbReference>
<keyword evidence="3" id="KW-1185">Reference proteome</keyword>
<name>A0A9N8MIC3_9FLAO</name>
<accession>A0A9N8MIC3</accession>
<evidence type="ECO:0008006" key="4">
    <source>
        <dbReference type="Google" id="ProtNLM"/>
    </source>
</evidence>
<gene>
    <name evidence="2" type="ORF">CHRY9390_03071</name>
</gene>